<dbReference type="GO" id="GO:0031218">
    <property type="term" value="F:arabinogalactan endo-1,4-beta-galactosidase activity"/>
    <property type="evidence" value="ECO:0007669"/>
    <property type="project" value="UniProtKB-EC"/>
</dbReference>
<dbReference type="Gene3D" id="3.20.20.80">
    <property type="entry name" value="Glycosidases"/>
    <property type="match status" value="2"/>
</dbReference>
<dbReference type="PANTHER" id="PTHR34983">
    <property type="entry name" value="ARABINOGALACTAN ENDO-BETA-1,4-GALACTANASE A"/>
    <property type="match status" value="1"/>
</dbReference>
<comment type="similarity">
    <text evidence="2 6">Belongs to the glycosyl hydrolase 53 family.</text>
</comment>
<dbReference type="OrthoDB" id="110914at2759"/>
<evidence type="ECO:0000313" key="7">
    <source>
        <dbReference type="EMBL" id="OKL58118.1"/>
    </source>
</evidence>
<evidence type="ECO:0000256" key="5">
    <source>
        <dbReference type="ARBA" id="ARBA00023295"/>
    </source>
</evidence>
<evidence type="ECO:0000313" key="8">
    <source>
        <dbReference type="Proteomes" id="UP000214365"/>
    </source>
</evidence>
<feature type="signal peptide" evidence="6">
    <location>
        <begin position="1"/>
        <end position="21"/>
    </location>
</feature>
<dbReference type="RefSeq" id="XP_020118239.1">
    <property type="nucleotide sequence ID" value="XM_020269125.1"/>
</dbReference>
<dbReference type="InterPro" id="IPR011683">
    <property type="entry name" value="Glyco_hydro_53"/>
</dbReference>
<proteinExistence type="inferred from homology"/>
<name>A0A225ALJ5_TALAT</name>
<evidence type="ECO:0000256" key="3">
    <source>
        <dbReference type="ARBA" id="ARBA00012556"/>
    </source>
</evidence>
<keyword evidence="8" id="KW-1185">Reference proteome</keyword>
<dbReference type="GO" id="GO:0045490">
    <property type="term" value="P:pectin catabolic process"/>
    <property type="evidence" value="ECO:0007669"/>
    <property type="project" value="TreeGrafter"/>
</dbReference>
<evidence type="ECO:0000256" key="1">
    <source>
        <dbReference type="ARBA" id="ARBA00001695"/>
    </source>
</evidence>
<keyword evidence="4 6" id="KW-0378">Hydrolase</keyword>
<keyword evidence="6" id="KW-0732">Signal</keyword>
<dbReference type="EC" id="3.2.1.89" evidence="3 6"/>
<comment type="caution">
    <text evidence="7">The sequence shown here is derived from an EMBL/GenBank/DDBJ whole genome shotgun (WGS) entry which is preliminary data.</text>
</comment>
<evidence type="ECO:0000256" key="6">
    <source>
        <dbReference type="RuleBase" id="RU361192"/>
    </source>
</evidence>
<dbReference type="Proteomes" id="UP000214365">
    <property type="component" value="Unassembled WGS sequence"/>
</dbReference>
<dbReference type="InterPro" id="IPR017853">
    <property type="entry name" value="GH"/>
</dbReference>
<sequence length="316" mass="34149">MRSSTLLPAPLALFILPLASALLQYRGADISSLTVEVDDGISYKNVNGDDATLETILADNGVNAVRQRLWVDPSDGIYGLDYNLKPAASMVDAGMLIYLDMHFSDTWADPSEQTTPSGWSTTDIGTLTWQLYNYTLEVSNAFAAASIPLEIVSIGNEIGAGLLWPLGEDLQSYFYDTVLAEGPLLTTDFDLMGVSYYPFYSDEALLSSLKSTLADMASTYGKGLIVAETNWPYSCPDPEYAFPSDLTNIPFSAAGQTAFLTEVADVPAETTNGLGLFHWEPAWIGNAGLGSRCSDNLLVSSTTDVFRTSIEVFSTL</sequence>
<dbReference type="AlphaFoldDB" id="A0A225ALJ5"/>
<reference evidence="7 8" key="1">
    <citation type="submission" date="2015-06" db="EMBL/GenBank/DDBJ databases">
        <title>Talaromyces atroroseus IBT 11181 draft genome.</title>
        <authorList>
            <person name="Rasmussen K.B."/>
            <person name="Rasmussen S."/>
            <person name="Petersen B."/>
            <person name="Sicheritz-Ponten T."/>
            <person name="Mortensen U.H."/>
            <person name="Thrane U."/>
        </authorList>
    </citation>
    <scope>NUCLEOTIDE SEQUENCE [LARGE SCALE GENOMIC DNA]</scope>
    <source>
        <strain evidence="7 8">IBT 11181</strain>
    </source>
</reference>
<accession>A0A225ALJ5</accession>
<dbReference type="PANTHER" id="PTHR34983:SF1">
    <property type="entry name" value="ARABINOGALACTAN ENDO-BETA-1,4-GALACTANASE A"/>
    <property type="match status" value="1"/>
</dbReference>
<evidence type="ECO:0000256" key="4">
    <source>
        <dbReference type="ARBA" id="ARBA00022801"/>
    </source>
</evidence>
<protein>
    <recommendedName>
        <fullName evidence="3 6">Arabinogalactan endo-beta-1,4-galactanase</fullName>
        <ecNumber evidence="3 6">3.2.1.89</ecNumber>
    </recommendedName>
</protein>
<organism evidence="7 8">
    <name type="scientific">Talaromyces atroroseus</name>
    <dbReference type="NCBI Taxonomy" id="1441469"/>
    <lineage>
        <taxon>Eukaryota</taxon>
        <taxon>Fungi</taxon>
        <taxon>Dikarya</taxon>
        <taxon>Ascomycota</taxon>
        <taxon>Pezizomycotina</taxon>
        <taxon>Eurotiomycetes</taxon>
        <taxon>Eurotiomycetidae</taxon>
        <taxon>Eurotiales</taxon>
        <taxon>Trichocomaceae</taxon>
        <taxon>Talaromyces</taxon>
        <taxon>Talaromyces sect. Trachyspermi</taxon>
    </lineage>
</organism>
<dbReference type="GO" id="GO:0015926">
    <property type="term" value="F:glucosidase activity"/>
    <property type="evidence" value="ECO:0007669"/>
    <property type="project" value="InterPro"/>
</dbReference>
<comment type="catalytic activity">
    <reaction evidence="1 6">
        <text>The enzyme specifically hydrolyzes (1-&gt;4)-beta-D-galactosidic linkages in type I arabinogalactans.</text>
        <dbReference type="EC" id="3.2.1.89"/>
    </reaction>
</comment>
<dbReference type="STRING" id="1441469.A0A225ALJ5"/>
<dbReference type="SUPFAM" id="SSF51445">
    <property type="entry name" value="(Trans)glycosidases"/>
    <property type="match status" value="1"/>
</dbReference>
<gene>
    <name evidence="7" type="ORF">UA08_06807</name>
</gene>
<dbReference type="EMBL" id="LFMY01000010">
    <property type="protein sequence ID" value="OKL58118.1"/>
    <property type="molecule type" value="Genomic_DNA"/>
</dbReference>
<dbReference type="Pfam" id="PF07745">
    <property type="entry name" value="Glyco_hydro_53"/>
    <property type="match status" value="2"/>
</dbReference>
<feature type="chain" id="PRO_5011818647" description="Arabinogalactan endo-beta-1,4-galactanase" evidence="6">
    <location>
        <begin position="22"/>
        <end position="316"/>
    </location>
</feature>
<keyword evidence="5 6" id="KW-0326">Glycosidase</keyword>
<evidence type="ECO:0000256" key="2">
    <source>
        <dbReference type="ARBA" id="ARBA00010687"/>
    </source>
</evidence>
<dbReference type="GeneID" id="31006562"/>